<dbReference type="EMBL" id="JAHSPG010000008">
    <property type="protein sequence ID" value="MBV4357710.1"/>
    <property type="molecule type" value="Genomic_DNA"/>
</dbReference>
<accession>A0A9E2SC78</accession>
<dbReference type="Proteomes" id="UP000812270">
    <property type="component" value="Unassembled WGS sequence"/>
</dbReference>
<protein>
    <recommendedName>
        <fullName evidence="4">DUF1425 domain-containing protein</fullName>
    </recommendedName>
</protein>
<dbReference type="RefSeq" id="WP_217791368.1">
    <property type="nucleotide sequence ID" value="NZ_JAHSPG010000008.1"/>
</dbReference>
<proteinExistence type="predicted"/>
<organism evidence="2 3">
    <name type="scientific">Pinibacter aurantiacus</name>
    <dbReference type="NCBI Taxonomy" id="2851599"/>
    <lineage>
        <taxon>Bacteria</taxon>
        <taxon>Pseudomonadati</taxon>
        <taxon>Bacteroidota</taxon>
        <taxon>Chitinophagia</taxon>
        <taxon>Chitinophagales</taxon>
        <taxon>Chitinophagaceae</taxon>
        <taxon>Pinibacter</taxon>
    </lineage>
</organism>
<gene>
    <name evidence="2" type="ORF">KTO63_11160</name>
</gene>
<keyword evidence="3" id="KW-1185">Reference proteome</keyword>
<dbReference type="AlphaFoldDB" id="A0A9E2SC78"/>
<evidence type="ECO:0008006" key="4">
    <source>
        <dbReference type="Google" id="ProtNLM"/>
    </source>
</evidence>
<reference evidence="2" key="1">
    <citation type="submission" date="2021-06" db="EMBL/GenBank/DDBJ databases">
        <authorList>
            <person name="Huq M.A."/>
        </authorList>
    </citation>
    <scope>NUCLEOTIDE SEQUENCE</scope>
    <source>
        <strain evidence="2">MAH-26</strain>
    </source>
</reference>
<sequence length="148" mass="16630">MKKSLQVCLLLLIAVSFQHCTPSSQTKKPIGTASKIRPIKNTYSLTTENGIVLSVDIEYSLSEQGYMNNGCRAQYIVTNIGKTAFYYQEQKKHRIVFEFLTSDGKVIEQSQLFPINIQPKNSSPAQTITTNVGVNRFCMGVKAVRFEE</sequence>
<evidence type="ECO:0000313" key="3">
    <source>
        <dbReference type="Proteomes" id="UP000812270"/>
    </source>
</evidence>
<feature type="signal peptide" evidence="1">
    <location>
        <begin position="1"/>
        <end position="19"/>
    </location>
</feature>
<feature type="chain" id="PRO_5038607683" description="DUF1425 domain-containing protein" evidence="1">
    <location>
        <begin position="20"/>
        <end position="148"/>
    </location>
</feature>
<evidence type="ECO:0000256" key="1">
    <source>
        <dbReference type="SAM" id="SignalP"/>
    </source>
</evidence>
<name>A0A9E2SC78_9BACT</name>
<evidence type="ECO:0000313" key="2">
    <source>
        <dbReference type="EMBL" id="MBV4357710.1"/>
    </source>
</evidence>
<keyword evidence="1" id="KW-0732">Signal</keyword>
<comment type="caution">
    <text evidence="2">The sequence shown here is derived from an EMBL/GenBank/DDBJ whole genome shotgun (WGS) entry which is preliminary data.</text>
</comment>